<evidence type="ECO:0000259" key="2">
    <source>
        <dbReference type="Pfam" id="PF09917"/>
    </source>
</evidence>
<dbReference type="PANTHER" id="PTHR36919:SF2">
    <property type="entry name" value="BLL6627 PROTEIN"/>
    <property type="match status" value="1"/>
</dbReference>
<feature type="domain" description="DUF2147" evidence="2">
    <location>
        <begin position="37"/>
        <end position="141"/>
    </location>
</feature>
<reference evidence="3 4" key="1">
    <citation type="submission" date="2017-09" db="EMBL/GenBank/DDBJ databases">
        <title>Sphingomonas ginsenosidimutans KACC 14949, whole genome shotgun sequence.</title>
        <authorList>
            <person name="Feng G."/>
            <person name="Zhu H."/>
        </authorList>
    </citation>
    <scope>NUCLEOTIDE SEQUENCE [LARGE SCALE GENOMIC DNA]</scope>
    <source>
        <strain evidence="3 4">KACC 14949</strain>
    </source>
</reference>
<feature type="signal peptide" evidence="1">
    <location>
        <begin position="1"/>
        <end position="26"/>
    </location>
</feature>
<evidence type="ECO:0000313" key="3">
    <source>
        <dbReference type="EMBL" id="PCG09125.1"/>
    </source>
</evidence>
<gene>
    <name evidence="3" type="ORF">COA17_09550</name>
</gene>
<dbReference type="EMBL" id="NWVD01000003">
    <property type="protein sequence ID" value="PCG09125.1"/>
    <property type="molecule type" value="Genomic_DNA"/>
</dbReference>
<dbReference type="Pfam" id="PF09917">
    <property type="entry name" value="DUF2147"/>
    <property type="match status" value="1"/>
</dbReference>
<protein>
    <recommendedName>
        <fullName evidence="2">DUF2147 domain-containing protein</fullName>
    </recommendedName>
</protein>
<evidence type="ECO:0000256" key="1">
    <source>
        <dbReference type="SAM" id="SignalP"/>
    </source>
</evidence>
<dbReference type="Gene3D" id="2.40.128.520">
    <property type="match status" value="1"/>
</dbReference>
<sequence>MTMGWRGMATGIALAAALLPAGAAQAGFFAEGAGPEGFWMNPRGTVAVRTGACGAHLCGWIVWASAEARDDARDSGVDPLIGVQLLEDYRPLGSGAWAGTVFVPDMGRRFASRIEQSEPDHMVIKGCVLGGLLCKSQTWRRIGQPPHA</sequence>
<dbReference type="AlphaFoldDB" id="A0A2A4HZL2"/>
<dbReference type="RefSeq" id="WP_096611983.1">
    <property type="nucleotide sequence ID" value="NZ_JAIEOT010000001.1"/>
</dbReference>
<accession>A0A2A4HZL2</accession>
<keyword evidence="4" id="KW-1185">Reference proteome</keyword>
<evidence type="ECO:0000313" key="4">
    <source>
        <dbReference type="Proteomes" id="UP000218784"/>
    </source>
</evidence>
<name>A0A2A4HZL2_9SPHN</name>
<dbReference type="PANTHER" id="PTHR36919">
    <property type="entry name" value="BLR1215 PROTEIN"/>
    <property type="match status" value="1"/>
</dbReference>
<dbReference type="InterPro" id="IPR019223">
    <property type="entry name" value="DUF2147"/>
</dbReference>
<proteinExistence type="predicted"/>
<dbReference type="Proteomes" id="UP000218784">
    <property type="component" value="Unassembled WGS sequence"/>
</dbReference>
<organism evidence="3 4">
    <name type="scientific">Sphingomonas ginsenosidimutans</name>
    <dbReference type="NCBI Taxonomy" id="862134"/>
    <lineage>
        <taxon>Bacteria</taxon>
        <taxon>Pseudomonadati</taxon>
        <taxon>Pseudomonadota</taxon>
        <taxon>Alphaproteobacteria</taxon>
        <taxon>Sphingomonadales</taxon>
        <taxon>Sphingomonadaceae</taxon>
        <taxon>Sphingomonas</taxon>
    </lineage>
</organism>
<comment type="caution">
    <text evidence="3">The sequence shown here is derived from an EMBL/GenBank/DDBJ whole genome shotgun (WGS) entry which is preliminary data.</text>
</comment>
<feature type="chain" id="PRO_5012269080" description="DUF2147 domain-containing protein" evidence="1">
    <location>
        <begin position="27"/>
        <end position="148"/>
    </location>
</feature>
<keyword evidence="1" id="KW-0732">Signal</keyword>